<dbReference type="InterPro" id="IPR050300">
    <property type="entry name" value="GDXG_lipolytic_enzyme"/>
</dbReference>
<reference evidence="3" key="1">
    <citation type="journal article" date="2021" name="PeerJ">
        <title>Extensive microbial diversity within the chicken gut microbiome revealed by metagenomics and culture.</title>
        <authorList>
            <person name="Gilroy R."/>
            <person name="Ravi A."/>
            <person name="Getino M."/>
            <person name="Pursley I."/>
            <person name="Horton D.L."/>
            <person name="Alikhan N.F."/>
            <person name="Baker D."/>
            <person name="Gharbi K."/>
            <person name="Hall N."/>
            <person name="Watson M."/>
            <person name="Adriaenssens E.M."/>
            <person name="Foster-Nyarko E."/>
            <person name="Jarju S."/>
            <person name="Secka A."/>
            <person name="Antonio M."/>
            <person name="Oren A."/>
            <person name="Chaudhuri R.R."/>
            <person name="La Ragione R."/>
            <person name="Hildebrand F."/>
            <person name="Pallen M.J."/>
        </authorList>
    </citation>
    <scope>NUCLEOTIDE SEQUENCE</scope>
    <source>
        <strain evidence="3">CHK169-2315</strain>
    </source>
</reference>
<dbReference type="Gene3D" id="3.40.50.1820">
    <property type="entry name" value="alpha/beta hydrolase"/>
    <property type="match status" value="1"/>
</dbReference>
<feature type="domain" description="BD-FAE-like" evidence="2">
    <location>
        <begin position="22"/>
        <end position="223"/>
    </location>
</feature>
<evidence type="ECO:0000313" key="4">
    <source>
        <dbReference type="Proteomes" id="UP000823937"/>
    </source>
</evidence>
<reference evidence="3" key="2">
    <citation type="submission" date="2021-04" db="EMBL/GenBank/DDBJ databases">
        <authorList>
            <person name="Gilroy R."/>
        </authorList>
    </citation>
    <scope>NUCLEOTIDE SEQUENCE</scope>
    <source>
        <strain evidence="3">CHK169-2315</strain>
    </source>
</reference>
<dbReference type="InterPro" id="IPR049492">
    <property type="entry name" value="BD-FAE-like_dom"/>
</dbReference>
<dbReference type="Pfam" id="PF20434">
    <property type="entry name" value="BD-FAE"/>
    <property type="match status" value="1"/>
</dbReference>
<dbReference type="InterPro" id="IPR029058">
    <property type="entry name" value="AB_hydrolase_fold"/>
</dbReference>
<evidence type="ECO:0000313" key="3">
    <source>
        <dbReference type="EMBL" id="HIV74597.1"/>
    </source>
</evidence>
<dbReference type="SUPFAM" id="SSF53474">
    <property type="entry name" value="alpha/beta-Hydrolases"/>
    <property type="match status" value="1"/>
</dbReference>
<gene>
    <name evidence="3" type="ORF">H9895_05875</name>
</gene>
<protein>
    <submittedName>
        <fullName evidence="3">Alpha/beta hydrolase</fullName>
    </submittedName>
</protein>
<name>A0A9D1PMA9_9BACI</name>
<organism evidence="3 4">
    <name type="scientific">Candidatus Pseudogracilibacillus intestinigallinarum</name>
    <dbReference type="NCBI Taxonomy" id="2838742"/>
    <lineage>
        <taxon>Bacteria</taxon>
        <taxon>Bacillati</taxon>
        <taxon>Bacillota</taxon>
        <taxon>Bacilli</taxon>
        <taxon>Bacillales</taxon>
        <taxon>Bacillaceae</taxon>
        <taxon>Pseudogracilibacillus</taxon>
    </lineage>
</organism>
<proteinExistence type="predicted"/>
<keyword evidence="1 3" id="KW-0378">Hydrolase</keyword>
<comment type="caution">
    <text evidence="3">The sequence shown here is derived from an EMBL/GenBank/DDBJ whole genome shotgun (WGS) entry which is preliminary data.</text>
</comment>
<accession>A0A9D1PMA9</accession>
<dbReference type="PANTHER" id="PTHR48081">
    <property type="entry name" value="AB HYDROLASE SUPERFAMILY PROTEIN C4A8.06C"/>
    <property type="match status" value="1"/>
</dbReference>
<evidence type="ECO:0000256" key="1">
    <source>
        <dbReference type="ARBA" id="ARBA00022801"/>
    </source>
</evidence>
<dbReference type="AlphaFoldDB" id="A0A9D1PMA9"/>
<sequence>MDIQIKKNIVYGENDLGYLIADIYKPLHYEGDLSIIMLIHGGAYQTGSKEMYVDWGKALAKEGYFVIAINYRLAHTTRKIYPEVFSDMDKAFNYLIKIANEEHLNLDQIGLFGDSAGAYLASYYTLTNRPYNYRINAVVGAYGIYDLIEEYNHPTSVRTKQMLSLFLGKDFKEDQELYTLASPMNYIDYATESSNFDTEFLITWGAKDKIVKETQSINFIKALEERGVQVEQYRYEDVGHFWFNELTYVEGGRISDYPNVDLYPHIIKFLQRTLKEKPNGNFSKQTIKNLHSIDSLNIIN</sequence>
<evidence type="ECO:0000259" key="2">
    <source>
        <dbReference type="Pfam" id="PF20434"/>
    </source>
</evidence>
<dbReference type="Proteomes" id="UP000823937">
    <property type="component" value="Unassembled WGS sequence"/>
</dbReference>
<dbReference type="EMBL" id="DXHX01000085">
    <property type="protein sequence ID" value="HIV74597.1"/>
    <property type="molecule type" value="Genomic_DNA"/>
</dbReference>
<dbReference type="GO" id="GO:0016787">
    <property type="term" value="F:hydrolase activity"/>
    <property type="evidence" value="ECO:0007669"/>
    <property type="project" value="UniProtKB-KW"/>
</dbReference>